<dbReference type="PANTHER" id="PTHR23152:SF4">
    <property type="entry name" value="2-OXOADIPATE DEHYDROGENASE COMPLEX COMPONENT E1"/>
    <property type="match status" value="1"/>
</dbReference>
<dbReference type="EMBL" id="LCYA01000078">
    <property type="protein sequence ID" value="KWV87439.1"/>
    <property type="molecule type" value="Genomic_DNA"/>
</dbReference>
<evidence type="ECO:0000259" key="4">
    <source>
        <dbReference type="Pfam" id="PF16870"/>
    </source>
</evidence>
<dbReference type="GO" id="GO:0006099">
    <property type="term" value="P:tricarboxylic acid cycle"/>
    <property type="evidence" value="ECO:0007669"/>
    <property type="project" value="TreeGrafter"/>
</dbReference>
<reference evidence="5 6" key="1">
    <citation type="submission" date="2015-05" db="EMBL/GenBank/DDBJ databases">
        <title>A genomic and transcriptomic approach to investigate the blue pigment phenotype in Pseudomonas fluorescens.</title>
        <authorList>
            <person name="Andreani N.A."/>
            <person name="Cardazzo B."/>
        </authorList>
    </citation>
    <scope>NUCLEOTIDE SEQUENCE [LARGE SCALE GENOMIC DNA]</scope>
    <source>
        <strain evidence="5 6">Ps_22</strain>
    </source>
</reference>
<dbReference type="Pfam" id="PF16870">
    <property type="entry name" value="OxoGdeHyase_C"/>
    <property type="match status" value="1"/>
</dbReference>
<keyword evidence="3" id="KW-0786">Thiamine pyrophosphate</keyword>
<sequence>MIPEIDTLDAAKVTRLILCSGKVYYDLLEKRRAEGREDIAIVRIEQLYPFPEDDLMEIIAPYTNLTNVVWCQEEPMNQGAWYSSQHHLRRSIGNHNKALVLEYAGRDASAAPACGYASMHAEQQEKLLQDAFTV</sequence>
<dbReference type="GO" id="GO:0005829">
    <property type="term" value="C:cytosol"/>
    <property type="evidence" value="ECO:0007669"/>
    <property type="project" value="TreeGrafter"/>
</dbReference>
<organism evidence="5 6">
    <name type="scientific">Pseudomonas fluorescens</name>
    <dbReference type="NCBI Taxonomy" id="294"/>
    <lineage>
        <taxon>Bacteria</taxon>
        <taxon>Pseudomonadati</taxon>
        <taxon>Pseudomonadota</taxon>
        <taxon>Gammaproteobacteria</taxon>
        <taxon>Pseudomonadales</taxon>
        <taxon>Pseudomonadaceae</taxon>
        <taxon>Pseudomonas</taxon>
    </lineage>
</organism>
<proteinExistence type="predicted"/>
<dbReference type="PANTHER" id="PTHR23152">
    <property type="entry name" value="2-OXOGLUTARATE DEHYDROGENASE"/>
    <property type="match status" value="1"/>
</dbReference>
<dbReference type="InterPro" id="IPR011603">
    <property type="entry name" value="2oxoglutarate_DH_E1"/>
</dbReference>
<dbReference type="GO" id="GO:0030976">
    <property type="term" value="F:thiamine pyrophosphate binding"/>
    <property type="evidence" value="ECO:0007669"/>
    <property type="project" value="InterPro"/>
</dbReference>
<evidence type="ECO:0000313" key="5">
    <source>
        <dbReference type="EMBL" id="KWV87439.1"/>
    </source>
</evidence>
<comment type="cofactor">
    <cofactor evidence="1">
        <name>thiamine diphosphate</name>
        <dbReference type="ChEBI" id="CHEBI:58937"/>
    </cofactor>
</comment>
<evidence type="ECO:0000313" key="6">
    <source>
        <dbReference type="Proteomes" id="UP000061348"/>
    </source>
</evidence>
<evidence type="ECO:0000256" key="2">
    <source>
        <dbReference type="ARBA" id="ARBA00023002"/>
    </source>
</evidence>
<accession>A0A109LH88</accession>
<keyword evidence="2 5" id="KW-0560">Oxidoreductase</keyword>
<dbReference type="InterPro" id="IPR031717">
    <property type="entry name" value="ODO-1/KGD_C"/>
</dbReference>
<comment type="caution">
    <text evidence="5">The sequence shown here is derived from an EMBL/GenBank/DDBJ whole genome shotgun (WGS) entry which is preliminary data.</text>
</comment>
<dbReference type="InterPro" id="IPR042179">
    <property type="entry name" value="KGD_C_sf"/>
</dbReference>
<dbReference type="Gene3D" id="3.40.50.11610">
    <property type="entry name" value="Multifunctional 2-oxoglutarate metabolism enzyme, C-terminal domain"/>
    <property type="match status" value="1"/>
</dbReference>
<protein>
    <submittedName>
        <fullName evidence="5">2-oxoglutarate dehydrogenase E1 component</fullName>
        <ecNumber evidence="5">1.2.4.2</ecNumber>
    </submittedName>
</protein>
<dbReference type="GO" id="GO:0045252">
    <property type="term" value="C:oxoglutarate dehydrogenase complex"/>
    <property type="evidence" value="ECO:0007669"/>
    <property type="project" value="TreeGrafter"/>
</dbReference>
<dbReference type="Proteomes" id="UP000061348">
    <property type="component" value="Unassembled WGS sequence"/>
</dbReference>
<dbReference type="AlphaFoldDB" id="A0A109LH88"/>
<dbReference type="EC" id="1.2.4.2" evidence="5"/>
<evidence type="ECO:0000256" key="3">
    <source>
        <dbReference type="ARBA" id="ARBA00023052"/>
    </source>
</evidence>
<evidence type="ECO:0000256" key="1">
    <source>
        <dbReference type="ARBA" id="ARBA00001964"/>
    </source>
</evidence>
<feature type="domain" description="2-oxoglutarate dehydrogenase E1 component/KDG C-terminal" evidence="4">
    <location>
        <begin position="3"/>
        <end position="132"/>
    </location>
</feature>
<name>A0A109LH88_PSEFL</name>
<dbReference type="PATRIC" id="fig|294.194.peg.3652"/>
<dbReference type="GO" id="GO:0004591">
    <property type="term" value="F:oxoglutarate dehydrogenase (succinyl-transferring) activity"/>
    <property type="evidence" value="ECO:0007669"/>
    <property type="project" value="UniProtKB-EC"/>
</dbReference>
<gene>
    <name evidence="5" type="primary">sucA_2</name>
    <name evidence="5" type="ORF">PFLmoz3_03288</name>
</gene>